<dbReference type="STRING" id="1796606.A2G96_19850"/>
<dbReference type="InterPro" id="IPR016181">
    <property type="entry name" value="Acyl_CoA_acyltransferase"/>
</dbReference>
<dbReference type="KEGG" id="cnan:A2G96_19850"/>
<accession>A0A142JP21</accession>
<dbReference type="EMBL" id="CP014844">
    <property type="protein sequence ID" value="AMR79833.1"/>
    <property type="molecule type" value="Genomic_DNA"/>
</dbReference>
<dbReference type="RefSeq" id="WP_062801758.1">
    <property type="nucleotide sequence ID" value="NZ_CP014844.1"/>
</dbReference>
<keyword evidence="2" id="KW-0808">Transferase</keyword>
<gene>
    <name evidence="2" type="ORF">A2G96_19850</name>
</gene>
<name>A0A142JP21_9BURK</name>
<dbReference type="Pfam" id="PF13302">
    <property type="entry name" value="Acetyltransf_3"/>
    <property type="match status" value="1"/>
</dbReference>
<evidence type="ECO:0000313" key="2">
    <source>
        <dbReference type="EMBL" id="AMR79833.1"/>
    </source>
</evidence>
<dbReference type="PROSITE" id="PS51186">
    <property type="entry name" value="GNAT"/>
    <property type="match status" value="1"/>
</dbReference>
<dbReference type="Proteomes" id="UP000075238">
    <property type="component" value="Chromosome 1"/>
</dbReference>
<dbReference type="AlphaFoldDB" id="A0A142JP21"/>
<dbReference type="GO" id="GO:0005737">
    <property type="term" value="C:cytoplasm"/>
    <property type="evidence" value="ECO:0007669"/>
    <property type="project" value="TreeGrafter"/>
</dbReference>
<evidence type="ECO:0000313" key="3">
    <source>
        <dbReference type="Proteomes" id="UP000075238"/>
    </source>
</evidence>
<sequence>MPVPFPPIHSDRLTLSPFRGHDAAEAWPCITPTLARYMEWDPAPSPEAFRDVWQAWLPAMEDGTDFIFTVRRTSDGCFLGLAGLHHADTPAPEFGIWIREDAHGHGYGKEAVLAVAGWATATLRPARFVYPAAEQNWKSCRIAEAMGGVVVDRQPARKFVRVVYSVPVR</sequence>
<dbReference type="PANTHER" id="PTHR43441:SF10">
    <property type="entry name" value="ACETYLTRANSFERASE"/>
    <property type="match status" value="1"/>
</dbReference>
<protein>
    <submittedName>
        <fullName evidence="2">Acetyltransferase</fullName>
    </submittedName>
</protein>
<dbReference type="SUPFAM" id="SSF55729">
    <property type="entry name" value="Acyl-CoA N-acyltransferases (Nat)"/>
    <property type="match status" value="1"/>
</dbReference>
<dbReference type="GO" id="GO:0008999">
    <property type="term" value="F:protein-N-terminal-alanine acetyltransferase activity"/>
    <property type="evidence" value="ECO:0007669"/>
    <property type="project" value="TreeGrafter"/>
</dbReference>
<dbReference type="OrthoDB" id="5292292at2"/>
<reference evidence="2 3" key="1">
    <citation type="submission" date="2016-03" db="EMBL/GenBank/DDBJ databases">
        <title>Complete genome sequence of a novel chlorpyrifos degrading bacterium, Cupriavidus nantongensis sp. X1.</title>
        <authorList>
            <person name="Fang L."/>
        </authorList>
    </citation>
    <scope>NUCLEOTIDE SEQUENCE [LARGE SCALE GENOMIC DNA]</scope>
    <source>
        <strain evidence="2 3">X1</strain>
    </source>
</reference>
<keyword evidence="3" id="KW-1185">Reference proteome</keyword>
<dbReference type="InterPro" id="IPR000182">
    <property type="entry name" value="GNAT_dom"/>
</dbReference>
<dbReference type="Gene3D" id="3.40.630.30">
    <property type="match status" value="1"/>
</dbReference>
<dbReference type="GO" id="GO:1990189">
    <property type="term" value="F:protein N-terminal-serine acetyltransferase activity"/>
    <property type="evidence" value="ECO:0007669"/>
    <property type="project" value="TreeGrafter"/>
</dbReference>
<proteinExistence type="predicted"/>
<dbReference type="PANTHER" id="PTHR43441">
    <property type="entry name" value="RIBOSOMAL-PROTEIN-SERINE ACETYLTRANSFERASE"/>
    <property type="match status" value="1"/>
</dbReference>
<organism evidence="2 3">
    <name type="scientific">Cupriavidus nantongensis</name>
    <dbReference type="NCBI Taxonomy" id="1796606"/>
    <lineage>
        <taxon>Bacteria</taxon>
        <taxon>Pseudomonadati</taxon>
        <taxon>Pseudomonadota</taxon>
        <taxon>Betaproteobacteria</taxon>
        <taxon>Burkholderiales</taxon>
        <taxon>Burkholderiaceae</taxon>
        <taxon>Cupriavidus</taxon>
    </lineage>
</organism>
<dbReference type="InterPro" id="IPR051908">
    <property type="entry name" value="Ribosomal_N-acetyltransferase"/>
</dbReference>
<feature type="domain" description="N-acetyltransferase" evidence="1">
    <location>
        <begin position="24"/>
        <end position="169"/>
    </location>
</feature>
<evidence type="ECO:0000259" key="1">
    <source>
        <dbReference type="PROSITE" id="PS51186"/>
    </source>
</evidence>